<sequence>MKFYCTICLLVFTVVFSSCKKDKNDKPVKTINVKEITDENGNRVIFIYDDAGRVSERRYLPYLSASYSETETFRYDNGGRINNMITTLDSVSYTYNQQGQLTRKERTRGYKKFEVPSKSMAYEYKYDAGGKVVQTKIISDPGSPYQRYYTYSYNYNAANLVSKITYTDDTGGSFYYKVDDYNDAVKVDPLVLEIPFKSYINFDATVLSGLKQLPQHLSSYNGDIKDGSLKYTITITDNLLRELGTENVYLQNQPIKELYKFKY</sequence>
<dbReference type="RefSeq" id="WP_345213868.1">
    <property type="nucleotide sequence ID" value="NZ_BAABFT010000021.1"/>
</dbReference>
<evidence type="ECO:0000313" key="2">
    <source>
        <dbReference type="Proteomes" id="UP001500582"/>
    </source>
</evidence>
<name>A0ABP8HFZ4_9SPHI</name>
<dbReference type="EMBL" id="BAABFT010000021">
    <property type="protein sequence ID" value="GAA4338844.1"/>
    <property type="molecule type" value="Genomic_DNA"/>
</dbReference>
<accession>A0ABP8HFZ4</accession>
<evidence type="ECO:0000313" key="1">
    <source>
        <dbReference type="EMBL" id="GAA4338844.1"/>
    </source>
</evidence>
<protein>
    <recommendedName>
        <fullName evidence="3">YD repeat-containing protein</fullName>
    </recommendedName>
</protein>
<dbReference type="PROSITE" id="PS51257">
    <property type="entry name" value="PROKAR_LIPOPROTEIN"/>
    <property type="match status" value="1"/>
</dbReference>
<organism evidence="1 2">
    <name type="scientific">Mucilaginibacter gynuensis</name>
    <dbReference type="NCBI Taxonomy" id="1302236"/>
    <lineage>
        <taxon>Bacteria</taxon>
        <taxon>Pseudomonadati</taxon>
        <taxon>Bacteroidota</taxon>
        <taxon>Sphingobacteriia</taxon>
        <taxon>Sphingobacteriales</taxon>
        <taxon>Sphingobacteriaceae</taxon>
        <taxon>Mucilaginibacter</taxon>
    </lineage>
</organism>
<comment type="caution">
    <text evidence="1">The sequence shown here is derived from an EMBL/GenBank/DDBJ whole genome shotgun (WGS) entry which is preliminary data.</text>
</comment>
<dbReference type="Proteomes" id="UP001500582">
    <property type="component" value="Unassembled WGS sequence"/>
</dbReference>
<reference evidence="2" key="1">
    <citation type="journal article" date="2019" name="Int. J. Syst. Evol. Microbiol.">
        <title>The Global Catalogue of Microorganisms (GCM) 10K type strain sequencing project: providing services to taxonomists for standard genome sequencing and annotation.</title>
        <authorList>
            <consortium name="The Broad Institute Genomics Platform"/>
            <consortium name="The Broad Institute Genome Sequencing Center for Infectious Disease"/>
            <person name="Wu L."/>
            <person name="Ma J."/>
        </authorList>
    </citation>
    <scope>NUCLEOTIDE SEQUENCE [LARGE SCALE GENOMIC DNA]</scope>
    <source>
        <strain evidence="2">JCM 17705</strain>
    </source>
</reference>
<evidence type="ECO:0008006" key="3">
    <source>
        <dbReference type="Google" id="ProtNLM"/>
    </source>
</evidence>
<keyword evidence="2" id="KW-1185">Reference proteome</keyword>
<proteinExistence type="predicted"/>
<dbReference type="Gene3D" id="2.180.10.10">
    <property type="entry name" value="RHS repeat-associated core"/>
    <property type="match status" value="1"/>
</dbReference>
<gene>
    <name evidence="1" type="ORF">GCM10023149_49150</name>
</gene>